<reference evidence="8 9" key="1">
    <citation type="journal article" date="2016" name="Mol. Biol. Evol.">
        <title>Comparative Genomics of Early-Diverging Mushroom-Forming Fungi Provides Insights into the Origins of Lignocellulose Decay Capabilities.</title>
        <authorList>
            <person name="Nagy L.G."/>
            <person name="Riley R."/>
            <person name="Tritt A."/>
            <person name="Adam C."/>
            <person name="Daum C."/>
            <person name="Floudas D."/>
            <person name="Sun H."/>
            <person name="Yadav J.S."/>
            <person name="Pangilinan J."/>
            <person name="Larsson K.H."/>
            <person name="Matsuura K."/>
            <person name="Barry K."/>
            <person name="Labutti K."/>
            <person name="Kuo R."/>
            <person name="Ohm R.A."/>
            <person name="Bhattacharya S.S."/>
            <person name="Shirouzu T."/>
            <person name="Yoshinaga Y."/>
            <person name="Martin F.M."/>
            <person name="Grigoriev I.V."/>
            <person name="Hibbett D.S."/>
        </authorList>
    </citation>
    <scope>NUCLEOTIDE SEQUENCE [LARGE SCALE GENOMIC DNA]</scope>
    <source>
        <strain evidence="8 9">CBS 109695</strain>
    </source>
</reference>
<name>A0A166T3W7_9AGAM</name>
<evidence type="ECO:0000313" key="8">
    <source>
        <dbReference type="EMBL" id="KZP30158.1"/>
    </source>
</evidence>
<evidence type="ECO:0000256" key="6">
    <source>
        <dbReference type="SAM" id="Phobius"/>
    </source>
</evidence>
<keyword evidence="3 6" id="KW-0812">Transmembrane</keyword>
<evidence type="ECO:0000256" key="5">
    <source>
        <dbReference type="ARBA" id="ARBA00023136"/>
    </source>
</evidence>
<dbReference type="PANTHER" id="PTHR23506:SF23">
    <property type="entry name" value="GH10249P"/>
    <property type="match status" value="1"/>
</dbReference>
<dbReference type="InterPro" id="IPR036259">
    <property type="entry name" value="MFS_trans_sf"/>
</dbReference>
<dbReference type="Proteomes" id="UP000076532">
    <property type="component" value="Unassembled WGS sequence"/>
</dbReference>
<dbReference type="GO" id="GO:0022857">
    <property type="term" value="F:transmembrane transporter activity"/>
    <property type="evidence" value="ECO:0007669"/>
    <property type="project" value="InterPro"/>
</dbReference>
<protein>
    <submittedName>
        <fullName evidence="8">MFS general substrate transporter</fullName>
    </submittedName>
</protein>
<accession>A0A166T3W7</accession>
<feature type="transmembrane region" description="Helical" evidence="6">
    <location>
        <begin position="432"/>
        <end position="453"/>
    </location>
</feature>
<feature type="transmembrane region" description="Helical" evidence="6">
    <location>
        <begin position="334"/>
        <end position="350"/>
    </location>
</feature>
<comment type="subcellular location">
    <subcellularLocation>
        <location evidence="1">Membrane</location>
        <topology evidence="1">Multi-pass membrane protein</topology>
    </subcellularLocation>
</comment>
<evidence type="ECO:0000256" key="4">
    <source>
        <dbReference type="ARBA" id="ARBA00022989"/>
    </source>
</evidence>
<evidence type="ECO:0000256" key="1">
    <source>
        <dbReference type="ARBA" id="ARBA00004141"/>
    </source>
</evidence>
<feature type="transmembrane region" description="Helical" evidence="6">
    <location>
        <begin position="12"/>
        <end position="34"/>
    </location>
</feature>
<dbReference type="InterPro" id="IPR011701">
    <property type="entry name" value="MFS"/>
</dbReference>
<keyword evidence="4 6" id="KW-1133">Transmembrane helix</keyword>
<dbReference type="EMBL" id="KV417495">
    <property type="protein sequence ID" value="KZP30158.1"/>
    <property type="molecule type" value="Genomic_DNA"/>
</dbReference>
<feature type="domain" description="Major facilitator superfamily (MFS) profile" evidence="7">
    <location>
        <begin position="17"/>
        <end position="476"/>
    </location>
</feature>
<dbReference type="SUPFAM" id="SSF103473">
    <property type="entry name" value="MFS general substrate transporter"/>
    <property type="match status" value="1"/>
</dbReference>
<dbReference type="PROSITE" id="PS50850">
    <property type="entry name" value="MFS"/>
    <property type="match status" value="1"/>
</dbReference>
<dbReference type="STRING" id="436010.A0A166T3W7"/>
<feature type="transmembrane region" description="Helical" evidence="6">
    <location>
        <begin position="145"/>
        <end position="167"/>
    </location>
</feature>
<dbReference type="PANTHER" id="PTHR23506">
    <property type="entry name" value="GH10249P"/>
    <property type="match status" value="1"/>
</dbReference>
<proteinExistence type="predicted"/>
<keyword evidence="2" id="KW-0813">Transport</keyword>
<sequence>MSRPADNPPIGLKWRASPWFVTLGLTTDTLLYAILLPVTPFRLKALGYTEVSSLVGWLTFAQSCGQVVSTIPIAFLSERYSQRRWPLILGLVVLLAVQIMLMEASHFAVMCIARVVQGVSSSVIWVVGLALLCDTVPEKNVGRQLGWAEVGILLGFVVGPPVGGLLYEHIGYRAPFIFSVIWAMVDLVGRLLVIERKDAAKWGYDPSIVHGKDGLEETTPAVVRNMIPNTSALIAGSIPNLPTPSPAEQKPVPLSLVAVCVKLLHSPRALMALTLCTVYGAASTAQETAIPLHLQVVWGLRSGTMGLVILAGVFPTLVWQPLAGWYVDVNGTEWISVLALIGGLIWWCILRSWGLMILKSSLALFIVTIVFATFFTSTILTPAAAELAAVSRGIQGVGYAHVYGALVIVYGTGNAVGSVMAGQLYSHASLGWPAICCMSMSFMGVCVPLSLAFTGDQPLLGRWRRWGKGRGVILLD</sequence>
<feature type="transmembrane region" description="Helical" evidence="6">
    <location>
        <begin position="87"/>
        <end position="109"/>
    </location>
</feature>
<dbReference type="AlphaFoldDB" id="A0A166T3W7"/>
<feature type="transmembrane region" description="Helical" evidence="6">
    <location>
        <begin position="362"/>
        <end position="380"/>
    </location>
</feature>
<evidence type="ECO:0000256" key="2">
    <source>
        <dbReference type="ARBA" id="ARBA00022448"/>
    </source>
</evidence>
<evidence type="ECO:0000259" key="7">
    <source>
        <dbReference type="PROSITE" id="PS50850"/>
    </source>
</evidence>
<feature type="transmembrane region" description="Helical" evidence="6">
    <location>
        <begin position="54"/>
        <end position="75"/>
    </location>
</feature>
<dbReference type="Pfam" id="PF07690">
    <property type="entry name" value="MFS_1"/>
    <property type="match status" value="1"/>
</dbReference>
<keyword evidence="9" id="KW-1185">Reference proteome</keyword>
<dbReference type="GO" id="GO:0016020">
    <property type="term" value="C:membrane"/>
    <property type="evidence" value="ECO:0007669"/>
    <property type="project" value="UniProtKB-SubCell"/>
</dbReference>
<feature type="transmembrane region" description="Helical" evidence="6">
    <location>
        <begin position="304"/>
        <end position="322"/>
    </location>
</feature>
<dbReference type="OrthoDB" id="440553at2759"/>
<keyword evidence="5 6" id="KW-0472">Membrane</keyword>
<evidence type="ECO:0000313" key="9">
    <source>
        <dbReference type="Proteomes" id="UP000076532"/>
    </source>
</evidence>
<gene>
    <name evidence="8" type="ORF">FIBSPDRAFT_908152</name>
</gene>
<evidence type="ECO:0000256" key="3">
    <source>
        <dbReference type="ARBA" id="ARBA00022692"/>
    </source>
</evidence>
<feature type="transmembrane region" description="Helical" evidence="6">
    <location>
        <begin position="173"/>
        <end position="193"/>
    </location>
</feature>
<dbReference type="InterPro" id="IPR020846">
    <property type="entry name" value="MFS_dom"/>
</dbReference>
<dbReference type="CDD" id="cd17325">
    <property type="entry name" value="MFS_MdtG_SLC18_like"/>
    <property type="match status" value="1"/>
</dbReference>
<feature type="transmembrane region" description="Helical" evidence="6">
    <location>
        <begin position="115"/>
        <end position="133"/>
    </location>
</feature>
<feature type="transmembrane region" description="Helical" evidence="6">
    <location>
        <begin position="400"/>
        <end position="420"/>
    </location>
</feature>
<organism evidence="8 9">
    <name type="scientific">Athelia psychrophila</name>
    <dbReference type="NCBI Taxonomy" id="1759441"/>
    <lineage>
        <taxon>Eukaryota</taxon>
        <taxon>Fungi</taxon>
        <taxon>Dikarya</taxon>
        <taxon>Basidiomycota</taxon>
        <taxon>Agaricomycotina</taxon>
        <taxon>Agaricomycetes</taxon>
        <taxon>Agaricomycetidae</taxon>
        <taxon>Atheliales</taxon>
        <taxon>Atheliaceae</taxon>
        <taxon>Athelia</taxon>
    </lineage>
</organism>
<dbReference type="Gene3D" id="1.20.1250.20">
    <property type="entry name" value="MFS general substrate transporter like domains"/>
    <property type="match status" value="1"/>
</dbReference>
<dbReference type="InterPro" id="IPR050930">
    <property type="entry name" value="MFS_Vesicular_Transporter"/>
</dbReference>